<dbReference type="InterPro" id="IPR029044">
    <property type="entry name" value="Nucleotide-diphossugar_trans"/>
</dbReference>
<keyword evidence="9" id="KW-1185">Reference proteome</keyword>
<evidence type="ECO:0000313" key="9">
    <source>
        <dbReference type="Proteomes" id="UP000287101"/>
    </source>
</evidence>
<dbReference type="RefSeq" id="WP_126829861.1">
    <property type="nucleotide sequence ID" value="NZ_CBCRYB010000006.1"/>
</dbReference>
<evidence type="ECO:0000256" key="5">
    <source>
        <dbReference type="ARBA" id="ARBA00022944"/>
    </source>
</evidence>
<protein>
    <recommendedName>
        <fullName evidence="7">Glycosyltransferase 2-like domain-containing protein</fullName>
    </recommendedName>
</protein>
<evidence type="ECO:0000256" key="4">
    <source>
        <dbReference type="ARBA" id="ARBA00022679"/>
    </source>
</evidence>
<dbReference type="SUPFAM" id="SSF53448">
    <property type="entry name" value="Nucleotide-diphospho-sugar transferases"/>
    <property type="match status" value="1"/>
</dbReference>
<dbReference type="OrthoDB" id="396512at2"/>
<organism evidence="8 9">
    <name type="scientific">Vagococcus fessus</name>
    <dbReference type="NCBI Taxonomy" id="120370"/>
    <lineage>
        <taxon>Bacteria</taxon>
        <taxon>Bacillati</taxon>
        <taxon>Bacillota</taxon>
        <taxon>Bacilli</taxon>
        <taxon>Lactobacillales</taxon>
        <taxon>Enterococcaceae</taxon>
        <taxon>Vagococcus</taxon>
    </lineage>
</organism>
<reference evidence="8 9" key="1">
    <citation type="submission" date="2017-05" db="EMBL/GenBank/DDBJ databases">
        <title>Vagococcus spp. assemblies.</title>
        <authorList>
            <person name="Gulvik C.A."/>
        </authorList>
    </citation>
    <scope>NUCLEOTIDE SEQUENCE [LARGE SCALE GENOMIC DNA]</scope>
    <source>
        <strain evidence="8 9">CCUG 41755</strain>
    </source>
</reference>
<dbReference type="Gene3D" id="3.90.550.10">
    <property type="entry name" value="Spore Coat Polysaccharide Biosynthesis Protein SpsA, Chain A"/>
    <property type="match status" value="1"/>
</dbReference>
<evidence type="ECO:0000259" key="7">
    <source>
        <dbReference type="Pfam" id="PF00535"/>
    </source>
</evidence>
<comment type="subcellular location">
    <subcellularLocation>
        <location evidence="1">Cell membrane</location>
        <topology evidence="1">Peripheral membrane protein</topology>
    </subcellularLocation>
</comment>
<dbReference type="GO" id="GO:0019350">
    <property type="term" value="P:teichoic acid biosynthetic process"/>
    <property type="evidence" value="ECO:0007669"/>
    <property type="project" value="UniProtKB-KW"/>
</dbReference>
<keyword evidence="4" id="KW-0808">Transferase</keyword>
<comment type="caution">
    <text evidence="8">The sequence shown here is derived from an EMBL/GenBank/DDBJ whole genome shotgun (WGS) entry which is preliminary data.</text>
</comment>
<evidence type="ECO:0000256" key="3">
    <source>
        <dbReference type="ARBA" id="ARBA00022475"/>
    </source>
</evidence>
<keyword evidence="3" id="KW-1003">Cell membrane</keyword>
<keyword evidence="5" id="KW-0777">Teichoic acid biosynthesis</keyword>
<evidence type="ECO:0000313" key="8">
    <source>
        <dbReference type="EMBL" id="RSU04520.1"/>
    </source>
</evidence>
<dbReference type="PANTHER" id="PTHR37316:SF3">
    <property type="entry name" value="TEICHOIC ACID GLYCEROL-PHOSPHATE TRANSFERASE"/>
    <property type="match status" value="1"/>
</dbReference>
<feature type="domain" description="Glycosyltransferase 2-like" evidence="7">
    <location>
        <begin position="7"/>
        <end position="186"/>
    </location>
</feature>
<dbReference type="InterPro" id="IPR001173">
    <property type="entry name" value="Glyco_trans_2-like"/>
</dbReference>
<dbReference type="Pfam" id="PF04464">
    <property type="entry name" value="Glyphos_transf"/>
    <property type="match status" value="1"/>
</dbReference>
<proteinExistence type="inferred from homology"/>
<dbReference type="Pfam" id="PF00535">
    <property type="entry name" value="Glycos_transf_2"/>
    <property type="match status" value="1"/>
</dbReference>
<dbReference type="Gene3D" id="3.40.50.12580">
    <property type="match status" value="1"/>
</dbReference>
<dbReference type="PANTHER" id="PTHR37316">
    <property type="entry name" value="TEICHOIC ACID GLYCEROL-PHOSPHATE PRIMASE"/>
    <property type="match status" value="1"/>
</dbReference>
<evidence type="ECO:0000256" key="2">
    <source>
        <dbReference type="ARBA" id="ARBA00010488"/>
    </source>
</evidence>
<gene>
    <name evidence="8" type="ORF">CBF31_00430</name>
</gene>
<evidence type="ECO:0000256" key="6">
    <source>
        <dbReference type="ARBA" id="ARBA00023136"/>
    </source>
</evidence>
<dbReference type="GO" id="GO:0047355">
    <property type="term" value="F:CDP-glycerol glycerophosphotransferase activity"/>
    <property type="evidence" value="ECO:0007669"/>
    <property type="project" value="InterPro"/>
</dbReference>
<dbReference type="InterPro" id="IPR043148">
    <property type="entry name" value="TagF_C"/>
</dbReference>
<dbReference type="EMBL" id="NGJY01000001">
    <property type="protein sequence ID" value="RSU04520.1"/>
    <property type="molecule type" value="Genomic_DNA"/>
</dbReference>
<dbReference type="Gene3D" id="3.40.50.11820">
    <property type="match status" value="1"/>
</dbReference>
<dbReference type="SUPFAM" id="SSF53756">
    <property type="entry name" value="UDP-Glycosyltransferase/glycogen phosphorylase"/>
    <property type="match status" value="1"/>
</dbReference>
<dbReference type="InterPro" id="IPR051612">
    <property type="entry name" value="Teichoic_Acid_Biosynth"/>
</dbReference>
<comment type="similarity">
    <text evidence="2">Belongs to the CDP-glycerol glycerophosphotransferase family.</text>
</comment>
<dbReference type="InterPro" id="IPR007554">
    <property type="entry name" value="Glycerophosphate_synth"/>
</dbReference>
<sequence length="762" mass="90019">MSECIFSLIIPVYNAEDTIEHLIQSIAGQTFEGRFECLFIDDGSQDGTLEKLKELNDHYFSSKPNIDIEIIADGQNLKQGTRRNQGIMRAKAEWLMFIDSDDSINIKTLELCYDNMVKNPNADFLYFNYSYDASQVTKRKRESYTPYFRNVNFGSEEVGKLIGKETNLLLNHPIFFTVNKVYRKEFLISNNIFYGEGYLYEDIEFYIKNVILADEVVVLQNSFYNIRLNDHSVTATNYDTTKHTDDLLTSFKKIKSMEFEYNPYPIVKYYINRALHYSEERSSLNKKEQIEYLKEFINEIKSWESFERFRVPKKVGTNLEYMIFKSGYFQNNQVKNMININKMLRYKMTRPTLNLVTRWNKTIRNKKIVKMLNKATQIRVNLFPPKRTSNADAITVEDSSKPELDDKILLLGFDYKYNGNSMHLFNELSKYYDYNHLKFACKEQPEDDSHLLQAYTLTPHSQEYKKYLATAKVVVAESWVNLNEKEGRYLIQLWHGNPFKKMLFDSPETEVDRWNKKQKVQKSKMISKWHFLLSEHRDMDLKYASSFNIPLEKLVRAPQPKTKWMIENKDNAELKQAVRTELGISDDKKMVLYVPTWRDYNFKKNLAAINNDYMVDFNRLKENMENPEDYIFVMKPHPMDKLGDNNKPDILIEGSEAIEKYVLACDLLVTDYSSVLFDAINVDKPFYLIMKDFEYYSKIRGMYEGDLKTFEKISVDNERNLAEVINRRTTIESSELDKYRPKSMTSISHTIMELLKNEQELD</sequence>
<accession>A0A430ABD2</accession>
<evidence type="ECO:0000256" key="1">
    <source>
        <dbReference type="ARBA" id="ARBA00004202"/>
    </source>
</evidence>
<name>A0A430ABD2_9ENTE</name>
<dbReference type="AlphaFoldDB" id="A0A430ABD2"/>
<dbReference type="Proteomes" id="UP000287101">
    <property type="component" value="Unassembled WGS sequence"/>
</dbReference>
<keyword evidence="6" id="KW-0472">Membrane</keyword>
<dbReference type="CDD" id="cd00761">
    <property type="entry name" value="Glyco_tranf_GTA_type"/>
    <property type="match status" value="1"/>
</dbReference>
<dbReference type="InterPro" id="IPR043149">
    <property type="entry name" value="TagF_N"/>
</dbReference>
<dbReference type="GO" id="GO:0005886">
    <property type="term" value="C:plasma membrane"/>
    <property type="evidence" value="ECO:0007669"/>
    <property type="project" value="UniProtKB-SubCell"/>
</dbReference>